<dbReference type="InterPro" id="IPR004137">
    <property type="entry name" value="HCP/CODH"/>
</dbReference>
<proteinExistence type="predicted"/>
<gene>
    <name evidence="1" type="ORF">KIPB_002329</name>
</gene>
<accession>A0A9K3CTM1</accession>
<keyword evidence="2" id="KW-1185">Reference proteome</keyword>
<dbReference type="GO" id="GO:0016491">
    <property type="term" value="F:oxidoreductase activity"/>
    <property type="evidence" value="ECO:0007669"/>
    <property type="project" value="InterPro"/>
</dbReference>
<reference evidence="1 2" key="1">
    <citation type="journal article" date="2018" name="PLoS ONE">
        <title>The draft genome of Kipferlia bialata reveals reductive genome evolution in fornicate parasites.</title>
        <authorList>
            <person name="Tanifuji G."/>
            <person name="Takabayashi S."/>
            <person name="Kume K."/>
            <person name="Takagi M."/>
            <person name="Nakayama T."/>
            <person name="Kamikawa R."/>
            <person name="Inagaki Y."/>
            <person name="Hashimoto T."/>
        </authorList>
    </citation>
    <scope>NUCLEOTIDE SEQUENCE [LARGE SCALE GENOMIC DNA]</scope>
    <source>
        <strain evidence="1">NY0173</strain>
    </source>
</reference>
<dbReference type="EMBL" id="BDIP01000376">
    <property type="protein sequence ID" value="GIQ81379.1"/>
    <property type="molecule type" value="Genomic_DNA"/>
</dbReference>
<dbReference type="InterPro" id="IPR016100">
    <property type="entry name" value="Prismane_a-bundle"/>
</dbReference>
<comment type="caution">
    <text evidence="1">The sequence shown here is derived from an EMBL/GenBank/DDBJ whole genome shotgun (WGS) entry which is preliminary data.</text>
</comment>
<dbReference type="AlphaFoldDB" id="A0A9K3CTM1"/>
<evidence type="ECO:0000313" key="2">
    <source>
        <dbReference type="Proteomes" id="UP000265618"/>
    </source>
</evidence>
<sequence>MTDIEKIVAADMFCNQCEQAAGPLGCTVKGVCGKEADTSAAQAAMDIVSTHTVAELHPPHSLISDDHTGRRTGAGREYIWPHDFGGYHSNECLPEGLTDVRLYYEEGGWK</sequence>
<evidence type="ECO:0000313" key="1">
    <source>
        <dbReference type="EMBL" id="GIQ81379.1"/>
    </source>
</evidence>
<dbReference type="SUPFAM" id="SSF56821">
    <property type="entry name" value="Prismane protein-like"/>
    <property type="match status" value="1"/>
</dbReference>
<name>A0A9K3CTM1_9EUKA</name>
<dbReference type="InterPro" id="IPR011254">
    <property type="entry name" value="Prismane-like_sf"/>
</dbReference>
<dbReference type="Gene3D" id="1.20.1270.20">
    <property type="match status" value="1"/>
</dbReference>
<dbReference type="Proteomes" id="UP000265618">
    <property type="component" value="Unassembled WGS sequence"/>
</dbReference>
<dbReference type="Pfam" id="PF03063">
    <property type="entry name" value="Prismane"/>
    <property type="match status" value="1"/>
</dbReference>
<organism evidence="1 2">
    <name type="scientific">Kipferlia bialata</name>
    <dbReference type="NCBI Taxonomy" id="797122"/>
    <lineage>
        <taxon>Eukaryota</taxon>
        <taxon>Metamonada</taxon>
        <taxon>Carpediemonas-like organisms</taxon>
        <taxon>Kipferlia</taxon>
    </lineage>
</organism>
<protein>
    <submittedName>
        <fullName evidence="1">Hydroxylamine reductase/Ni-containing CO dehydrogenase</fullName>
    </submittedName>
</protein>